<feature type="transmembrane region" description="Helical" evidence="8">
    <location>
        <begin position="165"/>
        <end position="184"/>
    </location>
</feature>
<feature type="transmembrane region" description="Helical" evidence="8">
    <location>
        <begin position="34"/>
        <end position="52"/>
    </location>
</feature>
<comment type="subcellular location">
    <subcellularLocation>
        <location evidence="1">Cell membrane</location>
        <topology evidence="1">Multi-pass membrane protein</topology>
    </subcellularLocation>
</comment>
<dbReference type="Proteomes" id="UP000184465">
    <property type="component" value="Unassembled WGS sequence"/>
</dbReference>
<dbReference type="GO" id="GO:0005886">
    <property type="term" value="C:plasma membrane"/>
    <property type="evidence" value="ECO:0007669"/>
    <property type="project" value="UniProtKB-SubCell"/>
</dbReference>
<organism evidence="9 10">
    <name type="scientific">Paramaledivibacter caminithermalis (strain DSM 15212 / CIP 107654 / DViRD3)</name>
    <name type="common">Clostridium caminithermale</name>
    <dbReference type="NCBI Taxonomy" id="1121301"/>
    <lineage>
        <taxon>Bacteria</taxon>
        <taxon>Bacillati</taxon>
        <taxon>Bacillota</taxon>
        <taxon>Clostridia</taxon>
        <taxon>Peptostreptococcales</taxon>
        <taxon>Caminicellaceae</taxon>
        <taxon>Paramaledivibacter</taxon>
    </lineage>
</organism>
<feature type="transmembrane region" description="Helical" evidence="8">
    <location>
        <begin position="226"/>
        <end position="244"/>
    </location>
</feature>
<evidence type="ECO:0000256" key="3">
    <source>
        <dbReference type="ARBA" id="ARBA00022475"/>
    </source>
</evidence>
<dbReference type="PANTHER" id="PTHR11040:SF211">
    <property type="entry name" value="ZINC TRANSPORTER ZIP11"/>
    <property type="match status" value="1"/>
</dbReference>
<dbReference type="EMBL" id="FRAG01000011">
    <property type="protein sequence ID" value="SHJ84678.1"/>
    <property type="molecule type" value="Genomic_DNA"/>
</dbReference>
<sequence>MKALIAALIAGLATGIGALPLLFVSKISKAMEDLLLGFAAGIMIFASSFSLIRPVLMRKNILQVILGLLIGAIIMAIVEITVPHIHLDKLKVIDFQDETMKKTILLLMAIIIHSIPEGLAIGVGYSLGDSSVGLVMTISIAVQNLPEGLVVSAPLIDKGYSRLKAIAFGFLAGMGQPLGAALGVMMGRMIIIYKPFIFSLAAGAMYYVVSHELIPESHCNGNQMKASFGVIFGFIIMLFIDYMVK</sequence>
<keyword evidence="7 8" id="KW-0472">Membrane</keyword>
<evidence type="ECO:0000256" key="5">
    <source>
        <dbReference type="ARBA" id="ARBA00022833"/>
    </source>
</evidence>
<comment type="similarity">
    <text evidence="2">Belongs to the ZIP transporter (TC 2.A.5) family.</text>
</comment>
<feature type="transmembrane region" description="Helical" evidence="8">
    <location>
        <begin position="196"/>
        <end position="214"/>
    </location>
</feature>
<proteinExistence type="inferred from homology"/>
<evidence type="ECO:0000256" key="2">
    <source>
        <dbReference type="ARBA" id="ARBA00006939"/>
    </source>
</evidence>
<dbReference type="Pfam" id="PF02535">
    <property type="entry name" value="Zip"/>
    <property type="match status" value="1"/>
</dbReference>
<dbReference type="AlphaFoldDB" id="A0A1M6MMG7"/>
<accession>A0A1M6MMG7</accession>
<evidence type="ECO:0000256" key="8">
    <source>
        <dbReference type="SAM" id="Phobius"/>
    </source>
</evidence>
<evidence type="ECO:0000313" key="9">
    <source>
        <dbReference type="EMBL" id="SHJ84678.1"/>
    </source>
</evidence>
<evidence type="ECO:0000256" key="4">
    <source>
        <dbReference type="ARBA" id="ARBA00022692"/>
    </source>
</evidence>
<gene>
    <name evidence="9" type="ORF">SAMN02745912_01321</name>
</gene>
<keyword evidence="10" id="KW-1185">Reference proteome</keyword>
<evidence type="ECO:0000256" key="7">
    <source>
        <dbReference type="ARBA" id="ARBA00023136"/>
    </source>
</evidence>
<dbReference type="PANTHER" id="PTHR11040">
    <property type="entry name" value="ZINC/IRON TRANSPORTER"/>
    <property type="match status" value="1"/>
</dbReference>
<dbReference type="InterPro" id="IPR003689">
    <property type="entry name" value="ZIP"/>
</dbReference>
<evidence type="ECO:0000256" key="1">
    <source>
        <dbReference type="ARBA" id="ARBA00004651"/>
    </source>
</evidence>
<evidence type="ECO:0000313" key="10">
    <source>
        <dbReference type="Proteomes" id="UP000184465"/>
    </source>
</evidence>
<feature type="transmembrane region" description="Helical" evidence="8">
    <location>
        <begin position="105"/>
        <end position="125"/>
    </location>
</feature>
<dbReference type="GO" id="GO:0005385">
    <property type="term" value="F:zinc ion transmembrane transporter activity"/>
    <property type="evidence" value="ECO:0007669"/>
    <property type="project" value="TreeGrafter"/>
</dbReference>
<keyword evidence="6 8" id="KW-1133">Transmembrane helix</keyword>
<name>A0A1M6MMG7_PARC5</name>
<evidence type="ECO:0000256" key="6">
    <source>
        <dbReference type="ARBA" id="ARBA00022989"/>
    </source>
</evidence>
<protein>
    <submittedName>
        <fullName evidence="9">Zinc transporter, ZIP family</fullName>
    </submittedName>
</protein>
<dbReference type="STRING" id="1121301.SAMN02745912_01321"/>
<keyword evidence="5" id="KW-0862">Zinc</keyword>
<reference evidence="9 10" key="1">
    <citation type="submission" date="2016-11" db="EMBL/GenBank/DDBJ databases">
        <authorList>
            <person name="Jaros S."/>
            <person name="Januszkiewicz K."/>
            <person name="Wedrychowicz H."/>
        </authorList>
    </citation>
    <scope>NUCLEOTIDE SEQUENCE [LARGE SCALE GENOMIC DNA]</scope>
    <source>
        <strain evidence="9 10">DSM 15212</strain>
    </source>
</reference>
<keyword evidence="3" id="KW-1003">Cell membrane</keyword>
<feature type="transmembrane region" description="Helical" evidence="8">
    <location>
        <begin position="64"/>
        <end position="85"/>
    </location>
</feature>
<dbReference type="OrthoDB" id="9787346at2"/>
<dbReference type="RefSeq" id="WP_084111785.1">
    <property type="nucleotide sequence ID" value="NZ_FRAG01000011.1"/>
</dbReference>
<keyword evidence="4 8" id="KW-0812">Transmembrane</keyword>